<evidence type="ECO:0000256" key="1">
    <source>
        <dbReference type="SAM" id="Phobius"/>
    </source>
</evidence>
<feature type="transmembrane region" description="Helical" evidence="1">
    <location>
        <begin position="87"/>
        <end position="110"/>
    </location>
</feature>
<keyword evidence="1" id="KW-0472">Membrane</keyword>
<keyword evidence="3" id="KW-1185">Reference proteome</keyword>
<feature type="transmembrane region" description="Helical" evidence="1">
    <location>
        <begin position="17"/>
        <end position="37"/>
    </location>
</feature>
<organism evidence="2 3">
    <name type="scientific">Nonomuraea guangzhouensis</name>
    <dbReference type="NCBI Taxonomy" id="1291555"/>
    <lineage>
        <taxon>Bacteria</taxon>
        <taxon>Bacillati</taxon>
        <taxon>Actinomycetota</taxon>
        <taxon>Actinomycetes</taxon>
        <taxon>Streptosporangiales</taxon>
        <taxon>Streptosporangiaceae</taxon>
        <taxon>Nonomuraea</taxon>
    </lineage>
</organism>
<feature type="transmembrane region" description="Helical" evidence="1">
    <location>
        <begin position="58"/>
        <end position="75"/>
    </location>
</feature>
<accession>A0ABW4GVG3</accession>
<keyword evidence="1" id="KW-0812">Transmembrane</keyword>
<feature type="transmembrane region" description="Helical" evidence="1">
    <location>
        <begin position="122"/>
        <end position="144"/>
    </location>
</feature>
<gene>
    <name evidence="2" type="ORF">ACFSJ0_50025</name>
</gene>
<evidence type="ECO:0000313" key="3">
    <source>
        <dbReference type="Proteomes" id="UP001597097"/>
    </source>
</evidence>
<dbReference type="Proteomes" id="UP001597097">
    <property type="component" value="Unassembled WGS sequence"/>
</dbReference>
<comment type="caution">
    <text evidence="2">The sequence shown here is derived from an EMBL/GenBank/DDBJ whole genome shotgun (WGS) entry which is preliminary data.</text>
</comment>
<sequence>MIVATRIGHTLMEPTEILPVIAIVSLVTVEFGGHALLRFITTDHEKLGEFRERFFRAGHAHAGVLLLLSLVYLLYLPRAGFSAGLEWLAGGVLLAGVLAQSGGFFLHLAVGAQGARSSGTMVTRIGGLLLAVALITLAVGLIGAA</sequence>
<dbReference type="EMBL" id="JBHUCM010000047">
    <property type="protein sequence ID" value="MFD1545257.1"/>
    <property type="molecule type" value="Genomic_DNA"/>
</dbReference>
<proteinExistence type="predicted"/>
<evidence type="ECO:0000313" key="2">
    <source>
        <dbReference type="EMBL" id="MFD1545257.1"/>
    </source>
</evidence>
<protein>
    <submittedName>
        <fullName evidence="2">Uncharacterized protein</fullName>
    </submittedName>
</protein>
<name>A0ABW4GVG3_9ACTN</name>
<dbReference type="RefSeq" id="WP_378625595.1">
    <property type="nucleotide sequence ID" value="NZ_JBHUCM010000047.1"/>
</dbReference>
<keyword evidence="1" id="KW-1133">Transmembrane helix</keyword>
<reference evidence="3" key="1">
    <citation type="journal article" date="2019" name="Int. J. Syst. Evol. Microbiol.">
        <title>The Global Catalogue of Microorganisms (GCM) 10K type strain sequencing project: providing services to taxonomists for standard genome sequencing and annotation.</title>
        <authorList>
            <consortium name="The Broad Institute Genomics Platform"/>
            <consortium name="The Broad Institute Genome Sequencing Center for Infectious Disease"/>
            <person name="Wu L."/>
            <person name="Ma J."/>
        </authorList>
    </citation>
    <scope>NUCLEOTIDE SEQUENCE [LARGE SCALE GENOMIC DNA]</scope>
    <source>
        <strain evidence="3">CGMCC 1.15399</strain>
    </source>
</reference>